<protein>
    <submittedName>
        <fullName evidence="1">Uncharacterized protein</fullName>
    </submittedName>
</protein>
<organism evidence="1">
    <name type="scientific">Lepeophtheirus salmonis</name>
    <name type="common">Salmon louse</name>
    <name type="synonym">Caligus salmonis</name>
    <dbReference type="NCBI Taxonomy" id="72036"/>
    <lineage>
        <taxon>Eukaryota</taxon>
        <taxon>Metazoa</taxon>
        <taxon>Ecdysozoa</taxon>
        <taxon>Arthropoda</taxon>
        <taxon>Crustacea</taxon>
        <taxon>Multicrustacea</taxon>
        <taxon>Hexanauplia</taxon>
        <taxon>Copepoda</taxon>
        <taxon>Siphonostomatoida</taxon>
        <taxon>Caligidae</taxon>
        <taxon>Lepeophtheirus</taxon>
    </lineage>
</organism>
<dbReference type="AlphaFoldDB" id="A0A0K2VF10"/>
<evidence type="ECO:0000313" key="1">
    <source>
        <dbReference type="EMBL" id="CDW48960.1"/>
    </source>
</evidence>
<proteinExistence type="predicted"/>
<name>A0A0K2VF10_LEPSM</name>
<accession>A0A0K2VF10</accession>
<dbReference type="EMBL" id="HACA01031599">
    <property type="protein sequence ID" value="CDW48960.1"/>
    <property type="molecule type" value="Transcribed_RNA"/>
</dbReference>
<reference evidence="1" key="1">
    <citation type="submission" date="2014-05" db="EMBL/GenBank/DDBJ databases">
        <authorList>
            <person name="Chronopoulou M."/>
        </authorList>
    </citation>
    <scope>NUCLEOTIDE SEQUENCE</scope>
    <source>
        <tissue evidence="1">Whole organism</tissue>
    </source>
</reference>
<sequence>MCHRILRCNFDLKKKVKYICTPLVTHEKRLYVTDKNSKVEMFIFVSCCLIGIA</sequence>